<keyword evidence="8" id="KW-1185">Reference proteome</keyword>
<comment type="cofactor">
    <cofactor evidence="1">
        <name>Mg(2+)</name>
        <dbReference type="ChEBI" id="CHEBI:18420"/>
    </cofactor>
</comment>
<evidence type="ECO:0000313" key="8">
    <source>
        <dbReference type="Proteomes" id="UP000314251"/>
    </source>
</evidence>
<evidence type="ECO:0000256" key="2">
    <source>
        <dbReference type="ARBA" id="ARBA00005582"/>
    </source>
</evidence>
<dbReference type="PROSITE" id="PS51462">
    <property type="entry name" value="NUDIX"/>
    <property type="match status" value="1"/>
</dbReference>
<sequence>MAYTYGRTVTHCPYCGAGYAAVEGWPRDCPRCGETLWANPLPVAVALLPVVAADGSRGLVVVRRDIEPCRGELALPGGYMEIGEDWRQAAARELWEETGLTASTESVTLYDVRSTERNLNVFALFPPVDAAGLPPSRPTSEATEWLVLTRPATLAFPTHTDMAAAYLAGARAGAG</sequence>
<dbReference type="PANTHER" id="PTHR43222">
    <property type="entry name" value="NUDIX HYDROLASE 23"/>
    <property type="match status" value="1"/>
</dbReference>
<evidence type="ECO:0000256" key="1">
    <source>
        <dbReference type="ARBA" id="ARBA00001946"/>
    </source>
</evidence>
<name>A0A5N6AEC6_9ACTN</name>
<dbReference type="InterPro" id="IPR020084">
    <property type="entry name" value="NUDIX_hydrolase_CS"/>
</dbReference>
<dbReference type="SUPFAM" id="SSF55811">
    <property type="entry name" value="Nudix"/>
    <property type="match status" value="1"/>
</dbReference>
<dbReference type="Proteomes" id="UP000314251">
    <property type="component" value="Unassembled WGS sequence"/>
</dbReference>
<keyword evidence="3 5" id="KW-0378">Hydrolase</keyword>
<comment type="caution">
    <text evidence="7">The sequence shown here is derived from an EMBL/GenBank/DDBJ whole genome shotgun (WGS) entry which is preliminary data.</text>
</comment>
<dbReference type="PROSITE" id="PS00893">
    <property type="entry name" value="NUDIX_BOX"/>
    <property type="match status" value="1"/>
</dbReference>
<gene>
    <name evidence="7" type="ORF">FH607_012055</name>
</gene>
<evidence type="ECO:0000313" key="7">
    <source>
        <dbReference type="EMBL" id="KAB8166532.1"/>
    </source>
</evidence>
<dbReference type="PRINTS" id="PR00502">
    <property type="entry name" value="NUDIXFAMILY"/>
</dbReference>
<proteinExistence type="inferred from homology"/>
<reference evidence="7" key="1">
    <citation type="submission" date="2019-10" db="EMBL/GenBank/DDBJ databases">
        <title>Nonomuraea sp. nov., isolated from Phyllanthus amarus.</title>
        <authorList>
            <person name="Klykleung N."/>
            <person name="Tanasupawat S."/>
        </authorList>
    </citation>
    <scope>NUCLEOTIDE SEQUENCE [LARGE SCALE GENOMIC DNA]</scope>
    <source>
        <strain evidence="7">3MP-10</strain>
    </source>
</reference>
<dbReference type="InterPro" id="IPR000086">
    <property type="entry name" value="NUDIX_hydrolase_dom"/>
</dbReference>
<dbReference type="Gene3D" id="3.90.79.10">
    <property type="entry name" value="Nucleoside Triphosphate Pyrophosphohydrolase"/>
    <property type="match status" value="1"/>
</dbReference>
<protein>
    <submittedName>
        <fullName evidence="7">NUDIX domain-containing protein</fullName>
    </submittedName>
</protein>
<evidence type="ECO:0000256" key="5">
    <source>
        <dbReference type="RuleBase" id="RU003476"/>
    </source>
</evidence>
<dbReference type="InterPro" id="IPR020476">
    <property type="entry name" value="Nudix_hydrolase"/>
</dbReference>
<dbReference type="AlphaFoldDB" id="A0A5N6AEC6"/>
<dbReference type="PANTHER" id="PTHR43222:SF12">
    <property type="entry name" value="NUDIX HYDROLASE"/>
    <property type="match status" value="1"/>
</dbReference>
<accession>A0A5N6AEC6</accession>
<dbReference type="Pfam" id="PF00293">
    <property type="entry name" value="NUDIX"/>
    <property type="match status" value="1"/>
</dbReference>
<evidence type="ECO:0000256" key="3">
    <source>
        <dbReference type="ARBA" id="ARBA00022801"/>
    </source>
</evidence>
<dbReference type="InterPro" id="IPR015797">
    <property type="entry name" value="NUDIX_hydrolase-like_dom_sf"/>
</dbReference>
<dbReference type="GO" id="GO:0016787">
    <property type="term" value="F:hydrolase activity"/>
    <property type="evidence" value="ECO:0007669"/>
    <property type="project" value="UniProtKB-KW"/>
</dbReference>
<feature type="domain" description="Nudix hydrolase" evidence="6">
    <location>
        <begin position="40"/>
        <end position="170"/>
    </location>
</feature>
<dbReference type="RefSeq" id="WP_139667655.1">
    <property type="nucleotide sequence ID" value="NZ_VDLY02000006.1"/>
</dbReference>
<comment type="similarity">
    <text evidence="2 5">Belongs to the Nudix hydrolase family.</text>
</comment>
<evidence type="ECO:0000259" key="6">
    <source>
        <dbReference type="PROSITE" id="PS51462"/>
    </source>
</evidence>
<keyword evidence="4" id="KW-0460">Magnesium</keyword>
<dbReference type="OrthoDB" id="5417595at2"/>
<organism evidence="7 8">
    <name type="scientific">Streptomyces mimosae</name>
    <dbReference type="NCBI Taxonomy" id="2586635"/>
    <lineage>
        <taxon>Bacteria</taxon>
        <taxon>Bacillati</taxon>
        <taxon>Actinomycetota</taxon>
        <taxon>Actinomycetes</taxon>
        <taxon>Kitasatosporales</taxon>
        <taxon>Streptomycetaceae</taxon>
        <taxon>Streptomyces</taxon>
    </lineage>
</organism>
<dbReference type="EMBL" id="VDLY02000006">
    <property type="protein sequence ID" value="KAB8166532.1"/>
    <property type="molecule type" value="Genomic_DNA"/>
</dbReference>
<evidence type="ECO:0000256" key="4">
    <source>
        <dbReference type="ARBA" id="ARBA00022842"/>
    </source>
</evidence>